<dbReference type="AlphaFoldDB" id="A0A1Y1ZZZ2"/>
<evidence type="ECO:0000313" key="4">
    <source>
        <dbReference type="EMBL" id="ORY15627.1"/>
    </source>
</evidence>
<reference evidence="4 5" key="1">
    <citation type="submission" date="2016-07" db="EMBL/GenBank/DDBJ databases">
        <title>Pervasive Adenine N6-methylation of Active Genes in Fungi.</title>
        <authorList>
            <consortium name="DOE Joint Genome Institute"/>
            <person name="Mondo S.J."/>
            <person name="Dannebaum R.O."/>
            <person name="Kuo R.C."/>
            <person name="Labutti K."/>
            <person name="Haridas S."/>
            <person name="Kuo A."/>
            <person name="Salamov A."/>
            <person name="Ahrendt S.R."/>
            <person name="Lipzen A."/>
            <person name="Sullivan W."/>
            <person name="Andreopoulos W.B."/>
            <person name="Clum A."/>
            <person name="Lindquist E."/>
            <person name="Daum C."/>
            <person name="Ramamoorthy G.K."/>
            <person name="Gryganskyi A."/>
            <person name="Culley D."/>
            <person name="Magnuson J.K."/>
            <person name="James T.Y."/>
            <person name="O'Malley M.A."/>
            <person name="Stajich J.E."/>
            <person name="Spatafora J.W."/>
            <person name="Visel A."/>
            <person name="Grigoriev I.V."/>
        </authorList>
    </citation>
    <scope>NUCLEOTIDE SEQUENCE [LARGE SCALE GENOMIC DNA]</scope>
    <source>
        <strain evidence="4 5">CBS 115471</strain>
    </source>
</reference>
<dbReference type="GO" id="GO:0016035">
    <property type="term" value="C:zeta DNA polymerase complex"/>
    <property type="evidence" value="ECO:0007669"/>
    <property type="project" value="TreeGrafter"/>
</dbReference>
<comment type="similarity">
    <text evidence="1">Belongs to the MAD2 family.</text>
</comment>
<dbReference type="GO" id="GO:0003677">
    <property type="term" value="F:DNA binding"/>
    <property type="evidence" value="ECO:0007669"/>
    <property type="project" value="UniProtKB-KW"/>
</dbReference>
<dbReference type="PANTHER" id="PTHR11842">
    <property type="entry name" value="MITOTIC SPINDLE ASSEMBLY CHECKPOINT PROTEIN MAD2"/>
    <property type="match status" value="1"/>
</dbReference>
<dbReference type="Gene3D" id="3.30.900.10">
    <property type="entry name" value="HORMA domain"/>
    <property type="match status" value="1"/>
</dbReference>
<feature type="domain" description="HORMA" evidence="3">
    <location>
        <begin position="6"/>
        <end position="260"/>
    </location>
</feature>
<dbReference type="Pfam" id="PF02301">
    <property type="entry name" value="HORMA"/>
    <property type="match status" value="1"/>
</dbReference>
<dbReference type="OrthoDB" id="21254at2759"/>
<evidence type="ECO:0000256" key="1">
    <source>
        <dbReference type="ARBA" id="ARBA00010348"/>
    </source>
</evidence>
<feature type="region of interest" description="Disordered" evidence="2">
    <location>
        <begin position="215"/>
        <end position="251"/>
    </location>
</feature>
<dbReference type="PROSITE" id="PS50815">
    <property type="entry name" value="HORMA"/>
    <property type="match status" value="1"/>
</dbReference>
<feature type="region of interest" description="Disordered" evidence="2">
    <location>
        <begin position="115"/>
        <end position="164"/>
    </location>
</feature>
<organism evidence="4 5">
    <name type="scientific">Clohesyomyces aquaticus</name>
    <dbReference type="NCBI Taxonomy" id="1231657"/>
    <lineage>
        <taxon>Eukaryota</taxon>
        <taxon>Fungi</taxon>
        <taxon>Dikarya</taxon>
        <taxon>Ascomycota</taxon>
        <taxon>Pezizomycotina</taxon>
        <taxon>Dothideomycetes</taxon>
        <taxon>Pleosporomycetidae</taxon>
        <taxon>Pleosporales</taxon>
        <taxon>Lindgomycetaceae</taxon>
        <taxon>Clohesyomyces</taxon>
    </lineage>
</organism>
<evidence type="ECO:0000313" key="5">
    <source>
        <dbReference type="Proteomes" id="UP000193144"/>
    </source>
</evidence>
<evidence type="ECO:0000256" key="2">
    <source>
        <dbReference type="SAM" id="MobiDB-lite"/>
    </source>
</evidence>
<dbReference type="PANTHER" id="PTHR11842:SF10">
    <property type="entry name" value="MITOTIC SPINDLE ASSEMBLY CHECKPOINT PROTEIN MAD2B"/>
    <property type="match status" value="1"/>
</dbReference>
<gene>
    <name evidence="4" type="ORF">BCR34DRAFT_171869</name>
</gene>
<dbReference type="Proteomes" id="UP000193144">
    <property type="component" value="Unassembled WGS sequence"/>
</dbReference>
<dbReference type="InterPro" id="IPR003511">
    <property type="entry name" value="HORMA_dom"/>
</dbReference>
<proteinExistence type="inferred from homology"/>
<keyword evidence="5" id="KW-1185">Reference proteome</keyword>
<dbReference type="STRING" id="1231657.A0A1Y1ZZZ2"/>
<dbReference type="InterPro" id="IPR036570">
    <property type="entry name" value="HORMA_dom_sf"/>
</dbReference>
<keyword evidence="4" id="KW-0238">DNA-binding</keyword>
<feature type="compositionally biased region" description="Basic and acidic residues" evidence="2">
    <location>
        <begin position="229"/>
        <end position="243"/>
    </location>
</feature>
<evidence type="ECO:0000259" key="3">
    <source>
        <dbReference type="PROSITE" id="PS50815"/>
    </source>
</evidence>
<feature type="compositionally biased region" description="Basic and acidic residues" evidence="2">
    <location>
        <begin position="139"/>
        <end position="150"/>
    </location>
</feature>
<name>A0A1Y1ZZZ2_9PLEO</name>
<accession>A0A1Y1ZZZ2</accession>
<dbReference type="InterPro" id="IPR045091">
    <property type="entry name" value="Mad2-like"/>
</dbReference>
<protein>
    <submittedName>
        <fullName evidence="4">DNA-binding protein</fullName>
    </submittedName>
</protein>
<feature type="compositionally biased region" description="Acidic residues" evidence="2">
    <location>
        <begin position="117"/>
        <end position="138"/>
    </location>
</feature>
<dbReference type="EMBL" id="MCFA01000024">
    <property type="protein sequence ID" value="ORY15627.1"/>
    <property type="molecule type" value="Genomic_DNA"/>
</dbReference>
<dbReference type="SUPFAM" id="SSF56019">
    <property type="entry name" value="The spindle assembly checkpoint protein mad2"/>
    <property type="match status" value="1"/>
</dbReference>
<comment type="caution">
    <text evidence="4">The sequence shown here is derived from an EMBL/GenBank/DDBJ whole genome shotgun (WGS) entry which is preliminary data.</text>
</comment>
<sequence>MAPSYLDSIAYFTHFLTAYTHTLLSLRNLYPRATFLTSRFHNTSVYQSRHPAVCEWITDAIAAVRTELLAGSVAKIAIVIYWYGGAEAQGSPKVLERFLLDVSRFPVVEKAERNVEMEWEGADDQDEDDDDDDDDEVDRDQGHDEEGADRRQKHMTQPTDADVPVDMSEQFRAALVTLTTRCSQLKPLPKNCSFNISMELKDESDIDPPVGHPQPWIPVQPNLQKAGRKGADGTKEQSRKEGQDLGGVRTTPIRTVEAGVFRFESWIEEAKAKFDLDHTPKSSFASSGYQKA</sequence>